<feature type="compositionally biased region" description="Polar residues" evidence="1">
    <location>
        <begin position="149"/>
        <end position="158"/>
    </location>
</feature>
<dbReference type="Proteomes" id="UP000176705">
    <property type="component" value="Unassembled WGS sequence"/>
</dbReference>
<dbReference type="EMBL" id="MHQS01000015">
    <property type="protein sequence ID" value="OHA08482.1"/>
    <property type="molecule type" value="Genomic_DNA"/>
</dbReference>
<name>A0A1G2LCG9_9BACT</name>
<evidence type="ECO:0000256" key="1">
    <source>
        <dbReference type="SAM" id="MobiDB-lite"/>
    </source>
</evidence>
<reference evidence="2 3" key="1">
    <citation type="journal article" date="2016" name="Nat. Commun.">
        <title>Thousands of microbial genomes shed light on interconnected biogeochemical processes in an aquifer system.</title>
        <authorList>
            <person name="Anantharaman K."/>
            <person name="Brown C.T."/>
            <person name="Hug L.A."/>
            <person name="Sharon I."/>
            <person name="Castelle C.J."/>
            <person name="Probst A.J."/>
            <person name="Thomas B.C."/>
            <person name="Singh A."/>
            <person name="Wilkins M.J."/>
            <person name="Karaoz U."/>
            <person name="Brodie E.L."/>
            <person name="Williams K.H."/>
            <person name="Hubbard S.S."/>
            <person name="Banfield J.F."/>
        </authorList>
    </citation>
    <scope>NUCLEOTIDE SEQUENCE [LARGE SCALE GENOMIC DNA]</scope>
</reference>
<dbReference type="AlphaFoldDB" id="A0A1G2LCG9"/>
<comment type="caution">
    <text evidence="2">The sequence shown here is derived from an EMBL/GenBank/DDBJ whole genome shotgun (WGS) entry which is preliminary data.</text>
</comment>
<protein>
    <submittedName>
        <fullName evidence="2">Uncharacterized protein</fullName>
    </submittedName>
</protein>
<accession>A0A1G2LCG9</accession>
<gene>
    <name evidence="2" type="ORF">A3B37_00045</name>
</gene>
<proteinExistence type="predicted"/>
<dbReference type="STRING" id="1802280.A3B37_00045"/>
<evidence type="ECO:0000313" key="3">
    <source>
        <dbReference type="Proteomes" id="UP000176705"/>
    </source>
</evidence>
<evidence type="ECO:0000313" key="2">
    <source>
        <dbReference type="EMBL" id="OHA08482.1"/>
    </source>
</evidence>
<organism evidence="2 3">
    <name type="scientific">Candidatus Sungbacteria bacterium RIFCSPLOWO2_01_FULL_59_16</name>
    <dbReference type="NCBI Taxonomy" id="1802280"/>
    <lineage>
        <taxon>Bacteria</taxon>
        <taxon>Candidatus Sungiibacteriota</taxon>
    </lineage>
</organism>
<feature type="region of interest" description="Disordered" evidence="1">
    <location>
        <begin position="139"/>
        <end position="158"/>
    </location>
</feature>
<sequence>MAHAEVIQNGVVIVKPDPRLLRAIRTAQQFLGKVGSAVLTTGGKALPGVRSLIRHELILRWLHRQLEDFAHRQKYRGKAVYVVLDEKILSGAKDLVALVRDNAKVFLPIAQLESGIRNAFGLIAREKIHSEQKRKIKKRVQTYGEPWQHRSSTGQKKR</sequence>